<evidence type="ECO:0000313" key="3">
    <source>
        <dbReference type="Proteomes" id="UP001589844"/>
    </source>
</evidence>
<gene>
    <name evidence="2" type="ORF">ACFFJH_07770</name>
</gene>
<keyword evidence="3" id="KW-1185">Reference proteome</keyword>
<keyword evidence="1" id="KW-1133">Transmembrane helix</keyword>
<name>A0ABV6ID07_9BURK</name>
<feature type="transmembrane region" description="Helical" evidence="1">
    <location>
        <begin position="6"/>
        <end position="26"/>
    </location>
</feature>
<sequence>MSVEISTGVIVMGAFNLLMLCLAFFVRQWMNRQQLETDSVKSKMNKLTDDFHHYQLDSALQFAQKSEVTDGRKELLTALGSINAKIDHITDKLDKKADKP</sequence>
<dbReference type="RefSeq" id="WP_390211460.1">
    <property type="nucleotide sequence ID" value="NZ_JBHLXJ010000008.1"/>
</dbReference>
<evidence type="ECO:0000256" key="1">
    <source>
        <dbReference type="SAM" id="Phobius"/>
    </source>
</evidence>
<proteinExistence type="predicted"/>
<keyword evidence="1" id="KW-0472">Membrane</keyword>
<keyword evidence="1" id="KW-0812">Transmembrane</keyword>
<evidence type="ECO:0000313" key="2">
    <source>
        <dbReference type="EMBL" id="MFC0349702.1"/>
    </source>
</evidence>
<dbReference type="EMBL" id="JBHLXJ010000008">
    <property type="protein sequence ID" value="MFC0349702.1"/>
    <property type="molecule type" value="Genomic_DNA"/>
</dbReference>
<organism evidence="2 3">
    <name type="scientific">Undibacterium danionis</name>
    <dbReference type="NCBI Taxonomy" id="1812100"/>
    <lineage>
        <taxon>Bacteria</taxon>
        <taxon>Pseudomonadati</taxon>
        <taxon>Pseudomonadota</taxon>
        <taxon>Betaproteobacteria</taxon>
        <taxon>Burkholderiales</taxon>
        <taxon>Oxalobacteraceae</taxon>
        <taxon>Undibacterium</taxon>
    </lineage>
</organism>
<accession>A0ABV6ID07</accession>
<reference evidence="2 3" key="1">
    <citation type="submission" date="2024-09" db="EMBL/GenBank/DDBJ databases">
        <authorList>
            <person name="Sun Q."/>
            <person name="Mori K."/>
        </authorList>
    </citation>
    <scope>NUCLEOTIDE SEQUENCE [LARGE SCALE GENOMIC DNA]</scope>
    <source>
        <strain evidence="2 3">CCM 8677</strain>
    </source>
</reference>
<comment type="caution">
    <text evidence="2">The sequence shown here is derived from an EMBL/GenBank/DDBJ whole genome shotgun (WGS) entry which is preliminary data.</text>
</comment>
<dbReference type="Proteomes" id="UP001589844">
    <property type="component" value="Unassembled WGS sequence"/>
</dbReference>
<protein>
    <submittedName>
        <fullName evidence="2">Uncharacterized protein</fullName>
    </submittedName>
</protein>